<dbReference type="GO" id="GO:0070390">
    <property type="term" value="C:transcription export complex 2"/>
    <property type="evidence" value="ECO:0007669"/>
    <property type="project" value="UniProtKB-UniRule"/>
</dbReference>
<proteinExistence type="inferred from homology"/>
<comment type="subunit">
    <text evidence="1">Component of the nuclear pore complex (NPC)-associated TREX-2 complex (transcription and export complex 2). Component of the SAGA transcription coactivator-HAT complex. Within the SAGA complex, participates to a subcomplex of SAGA called the DUB module (deubiquitination module).</text>
</comment>
<dbReference type="PANTHER" id="PTHR12514">
    <property type="entry name" value="ENHANCER OF YELLOW 2 TRANSCRIPTION FACTOR"/>
    <property type="match status" value="1"/>
</dbReference>
<dbReference type="GO" id="GO:0071819">
    <property type="term" value="C:DUBm complex"/>
    <property type="evidence" value="ECO:0007669"/>
    <property type="project" value="UniProtKB-UniRule"/>
</dbReference>
<comment type="caution">
    <text evidence="2">The sequence shown here is derived from an EMBL/GenBank/DDBJ whole genome shotgun (WGS) entry which is preliminary data.</text>
</comment>
<dbReference type="GO" id="GO:0006368">
    <property type="term" value="P:transcription elongation by RNA polymerase II"/>
    <property type="evidence" value="ECO:0007669"/>
    <property type="project" value="UniProtKB-UniRule"/>
</dbReference>
<evidence type="ECO:0000313" key="3">
    <source>
        <dbReference type="Proteomes" id="UP000553632"/>
    </source>
</evidence>
<keyword evidence="1" id="KW-0804">Transcription</keyword>
<dbReference type="OMA" id="KLIECAW"/>
<organism evidence="2 3">
    <name type="scientific">Perkinsus olseni</name>
    <name type="common">Perkinsus atlanticus</name>
    <dbReference type="NCBI Taxonomy" id="32597"/>
    <lineage>
        <taxon>Eukaryota</taxon>
        <taxon>Sar</taxon>
        <taxon>Alveolata</taxon>
        <taxon>Perkinsozoa</taxon>
        <taxon>Perkinsea</taxon>
        <taxon>Perkinsida</taxon>
        <taxon>Perkinsidae</taxon>
        <taxon>Perkinsus</taxon>
    </lineage>
</organism>
<keyword evidence="1" id="KW-0156">Chromatin regulator</keyword>
<protein>
    <recommendedName>
        <fullName evidence="1">Transcription and mRNA export factor ENY2</fullName>
    </recommendedName>
    <alternativeName>
        <fullName evidence="1">Enhancer of yellow 2 transcription factor homolog</fullName>
    </alternativeName>
</protein>
<dbReference type="GO" id="GO:0015031">
    <property type="term" value="P:protein transport"/>
    <property type="evidence" value="ECO:0007669"/>
    <property type="project" value="UniProtKB-KW"/>
</dbReference>
<keyword evidence="1" id="KW-0811">Translocation</keyword>
<keyword evidence="1" id="KW-0813">Transport</keyword>
<dbReference type="Proteomes" id="UP000553632">
    <property type="component" value="Unassembled WGS sequence"/>
</dbReference>
<dbReference type="GO" id="GO:0000124">
    <property type="term" value="C:SAGA complex"/>
    <property type="evidence" value="ECO:0007669"/>
    <property type="project" value="UniProtKB-UniRule"/>
</dbReference>
<comment type="function">
    <text evidence="1">Involved in mRNA export coupled transcription activation by association with both the TREX-2 and the SAGA complexes. The transcription regulatory histone acetylation (HAT) complex SAGA is a multiprotein complex that activates transcription by remodeling chromatin and mediating histone acetylation and deubiquitination. Within the SAGA complex, participates to a subcomplex that specifically deubiquitinates histones. The SAGA complex is recruited to specific gene promoters by activators, where it is required for transcription. The TREX-2 complex functions in docking export-competent ribonucleoprotein particles (mRNPs) to the nuclear entrance of the nuclear pore complex (nuclear basket). TREX-2 participates in mRNA export and accurate chromatin positioning in the nucleus by tethering genes to the nuclear periphery.</text>
</comment>
<keyword evidence="1" id="KW-0805">Transcription regulation</keyword>
<keyword evidence="1" id="KW-0539">Nucleus</keyword>
<dbReference type="GO" id="GO:0006325">
    <property type="term" value="P:chromatin organization"/>
    <property type="evidence" value="ECO:0007669"/>
    <property type="project" value="UniProtKB-KW"/>
</dbReference>
<dbReference type="GO" id="GO:0006406">
    <property type="term" value="P:mRNA export from nucleus"/>
    <property type="evidence" value="ECO:0007669"/>
    <property type="project" value="UniProtKB-UniRule"/>
</dbReference>
<dbReference type="AlphaFoldDB" id="A0A7J6RUT9"/>
<keyword evidence="1" id="KW-0010">Activator</keyword>
<dbReference type="Gene3D" id="1.10.246.140">
    <property type="match status" value="1"/>
</dbReference>
<dbReference type="GO" id="GO:0005643">
    <property type="term" value="C:nuclear pore"/>
    <property type="evidence" value="ECO:0007669"/>
    <property type="project" value="UniProtKB-UniRule"/>
</dbReference>
<dbReference type="GO" id="GO:0005654">
    <property type="term" value="C:nucleoplasm"/>
    <property type="evidence" value="ECO:0007669"/>
    <property type="project" value="UniProtKB-SubCell"/>
</dbReference>
<accession>A0A7J6RUT9</accession>
<evidence type="ECO:0000256" key="1">
    <source>
        <dbReference type="HAMAP-Rule" id="MF_03046"/>
    </source>
</evidence>
<sequence>MTANHRDSDRDLEVVRHKLNQALIESGERDRLKQVNLRYVMDQLMRSGWRDELKEYCVDFIKSRGVEAVSVDDIVSHVAPRGRQLVPGHVKNEVLERIKEFAGKQEKTEV</sequence>
<keyword evidence="1" id="KW-0653">Protein transport</keyword>
<name>A0A7J6RUT9_PEROL</name>
<dbReference type="GO" id="GO:0003713">
    <property type="term" value="F:transcription coactivator activity"/>
    <property type="evidence" value="ECO:0007669"/>
    <property type="project" value="UniProtKB-UniRule"/>
</dbReference>
<dbReference type="InterPro" id="IPR018783">
    <property type="entry name" value="TF_ENY2"/>
</dbReference>
<comment type="similarity">
    <text evidence="1">Belongs to the ENY2 family.</text>
</comment>
<comment type="subcellular location">
    <subcellularLocation>
        <location evidence="1">Nucleus</location>
        <location evidence="1">Nucleoplasm</location>
    </subcellularLocation>
</comment>
<dbReference type="InterPro" id="IPR038212">
    <property type="entry name" value="TF_EnY2_sf"/>
</dbReference>
<keyword evidence="3" id="KW-1185">Reference proteome</keyword>
<gene>
    <name evidence="2" type="primary">ENY2</name>
    <name evidence="2" type="ORF">FOZ63_028420</name>
</gene>
<dbReference type="HAMAP" id="MF_03046">
    <property type="entry name" value="ENY2_Sus1"/>
    <property type="match status" value="1"/>
</dbReference>
<dbReference type="EMBL" id="JABANO010022838">
    <property type="protein sequence ID" value="KAF4724524.1"/>
    <property type="molecule type" value="Genomic_DNA"/>
</dbReference>
<reference evidence="2 3" key="1">
    <citation type="submission" date="2020-04" db="EMBL/GenBank/DDBJ databases">
        <title>Perkinsus olseni comparative genomics.</title>
        <authorList>
            <person name="Bogema D.R."/>
        </authorList>
    </citation>
    <scope>NUCLEOTIDE SEQUENCE [LARGE SCALE GENOMIC DNA]</scope>
    <source>
        <strain evidence="2 3">ATCC PRA-207</strain>
    </source>
</reference>
<keyword evidence="1" id="KW-0509">mRNA transport</keyword>
<dbReference type="Pfam" id="PF10163">
    <property type="entry name" value="EnY2"/>
    <property type="match status" value="1"/>
</dbReference>
<evidence type="ECO:0000313" key="2">
    <source>
        <dbReference type="EMBL" id="KAF4724524.1"/>
    </source>
</evidence>